<evidence type="ECO:0000313" key="3">
    <source>
        <dbReference type="Proteomes" id="UP000297948"/>
    </source>
</evidence>
<evidence type="ECO:0000256" key="1">
    <source>
        <dbReference type="SAM" id="MobiDB-lite"/>
    </source>
</evidence>
<keyword evidence="3" id="KW-1185">Reference proteome</keyword>
<sequence length="65" mass="7156">MPSVVPDEPAARLAERSWQRPCDQLVRLIRHRRALAPARAAGPCPVPDPHRDSPAAATLRKDIAQ</sequence>
<name>A0A4Z0GI77_9ACTN</name>
<dbReference type="Proteomes" id="UP000297948">
    <property type="component" value="Unassembled WGS sequence"/>
</dbReference>
<feature type="region of interest" description="Disordered" evidence="1">
    <location>
        <begin position="37"/>
        <end position="65"/>
    </location>
</feature>
<dbReference type="AlphaFoldDB" id="A0A4Z0GI77"/>
<dbReference type="RefSeq" id="WP_135341434.1">
    <property type="nucleotide sequence ID" value="NZ_JBHLTX010000052.1"/>
</dbReference>
<organism evidence="2 3">
    <name type="scientific">Streptomyces palmae</name>
    <dbReference type="NCBI Taxonomy" id="1701085"/>
    <lineage>
        <taxon>Bacteria</taxon>
        <taxon>Bacillati</taxon>
        <taxon>Actinomycetota</taxon>
        <taxon>Actinomycetes</taxon>
        <taxon>Kitasatosporales</taxon>
        <taxon>Streptomycetaceae</taxon>
        <taxon>Streptomyces</taxon>
    </lineage>
</organism>
<feature type="compositionally biased region" description="Basic and acidic residues" evidence="1">
    <location>
        <begin position="48"/>
        <end position="65"/>
    </location>
</feature>
<dbReference type="EMBL" id="SRID01000321">
    <property type="protein sequence ID" value="TGA95425.1"/>
    <property type="molecule type" value="Genomic_DNA"/>
</dbReference>
<gene>
    <name evidence="2" type="ORF">E4099_25350</name>
</gene>
<comment type="caution">
    <text evidence="2">The sequence shown here is derived from an EMBL/GenBank/DDBJ whole genome shotgun (WGS) entry which is preliminary data.</text>
</comment>
<reference evidence="2 3" key="1">
    <citation type="submission" date="2019-03" db="EMBL/GenBank/DDBJ databases">
        <authorList>
            <person name="Gonzalez-Pimentel J.L."/>
        </authorList>
    </citation>
    <scope>NUCLEOTIDE SEQUENCE [LARGE SCALE GENOMIC DNA]</scope>
    <source>
        <strain evidence="2 3">JCM 31289</strain>
    </source>
</reference>
<protein>
    <submittedName>
        <fullName evidence="2">Uncharacterized protein</fullName>
    </submittedName>
</protein>
<proteinExistence type="predicted"/>
<evidence type="ECO:0000313" key="2">
    <source>
        <dbReference type="EMBL" id="TGA95425.1"/>
    </source>
</evidence>
<accession>A0A4Z0GI77</accession>